<name>A0A3B1BJT3_9ZZZZ</name>
<proteinExistence type="predicted"/>
<organism evidence="2">
    <name type="scientific">hydrothermal vent metagenome</name>
    <dbReference type="NCBI Taxonomy" id="652676"/>
    <lineage>
        <taxon>unclassified sequences</taxon>
        <taxon>metagenomes</taxon>
        <taxon>ecological metagenomes</taxon>
    </lineage>
</organism>
<dbReference type="Gene3D" id="2.60.120.560">
    <property type="entry name" value="Exo-inulinase, domain 1"/>
    <property type="match status" value="1"/>
</dbReference>
<feature type="domain" description="3-keto-alpha-glucoside-1,2-lyase/3-keto-2-hydroxy-glucal hydratase" evidence="1">
    <location>
        <begin position="63"/>
        <end position="255"/>
    </location>
</feature>
<accession>A0A3B1BJT3</accession>
<evidence type="ECO:0000313" key="2">
    <source>
        <dbReference type="EMBL" id="VAX18239.1"/>
    </source>
</evidence>
<evidence type="ECO:0000259" key="1">
    <source>
        <dbReference type="Pfam" id="PF06439"/>
    </source>
</evidence>
<dbReference type="EMBL" id="UOGD01000095">
    <property type="protein sequence ID" value="VAX18239.1"/>
    <property type="molecule type" value="Genomic_DNA"/>
</dbReference>
<reference evidence="2" key="1">
    <citation type="submission" date="2018-06" db="EMBL/GenBank/DDBJ databases">
        <authorList>
            <person name="Zhirakovskaya E."/>
        </authorList>
    </citation>
    <scope>NUCLEOTIDE SEQUENCE</scope>
</reference>
<gene>
    <name evidence="2" type="ORF">MNBD_IGNAVI01-1973</name>
</gene>
<dbReference type="AlphaFoldDB" id="A0A3B1BJT3"/>
<dbReference type="Pfam" id="PF06439">
    <property type="entry name" value="3keto-disac_hyd"/>
    <property type="match status" value="1"/>
</dbReference>
<dbReference type="InterPro" id="IPR010496">
    <property type="entry name" value="AL/BT2_dom"/>
</dbReference>
<protein>
    <submittedName>
        <fullName evidence="2">Putative multi-domain protein</fullName>
    </submittedName>
</protein>
<dbReference type="GO" id="GO:0016787">
    <property type="term" value="F:hydrolase activity"/>
    <property type="evidence" value="ECO:0007669"/>
    <property type="project" value="InterPro"/>
</dbReference>
<sequence>MKKQNLNNSIKKTLLVVLGISALLFSLQCLAQDDKNKSESTAIWEPVPVVVTPGVGTAPPSDAIVLFDGKNMNEWESTKGGPSKWKLGDGAMTVVKKTGSIRTKKAFGDCQLHIEWRTPAVVVGDSQERGNSGIFLQERYELQVLDSYNNKTYVNGQAGAIYKQHIPLVNACRPPGVWQTYDIIYTAPVFKEDGTVEKPAYFTVLQNGVLIQNHVEVKGNTVHSGQPHYEKHNQKEPLALQDHGNPVSYRNIWIREL</sequence>